<comment type="caution">
    <text evidence="1">The sequence shown here is derived from an EMBL/GenBank/DDBJ whole genome shotgun (WGS) entry which is preliminary data.</text>
</comment>
<protein>
    <submittedName>
        <fullName evidence="1">Uncharacterized protein</fullName>
    </submittedName>
</protein>
<organism evidence="1 2">
    <name type="scientific">Bacillus clarus</name>
    <dbReference type="NCBI Taxonomy" id="2338372"/>
    <lineage>
        <taxon>Bacteria</taxon>
        <taxon>Bacillati</taxon>
        <taxon>Bacillota</taxon>
        <taxon>Bacilli</taxon>
        <taxon>Bacillales</taxon>
        <taxon>Bacillaceae</taxon>
        <taxon>Bacillus</taxon>
        <taxon>Bacillus cereus group</taxon>
    </lineage>
</organism>
<reference evidence="1 2" key="1">
    <citation type="submission" date="2014-04" db="EMBL/GenBank/DDBJ databases">
        <authorList>
            <person name="Bishop-Lilly K.A."/>
            <person name="Broomall S.M."/>
            <person name="Chain P.S."/>
            <person name="Chertkov O."/>
            <person name="Coyne S.R."/>
            <person name="Daligault H.E."/>
            <person name="Davenport K.W."/>
            <person name="Erkkila T."/>
            <person name="Frey K.G."/>
            <person name="Gibbons H.S."/>
            <person name="Gu W."/>
            <person name="Jaissle J."/>
            <person name="Johnson S.L."/>
            <person name="Koroleva G.I."/>
            <person name="Ladner J.T."/>
            <person name="Lo C.-C."/>
            <person name="Minogue T.D."/>
            <person name="Munk C."/>
            <person name="Palacios G.F."/>
            <person name="Redden C.L."/>
            <person name="Rosenzweig C.N."/>
            <person name="Scholz M.B."/>
            <person name="Teshima H."/>
            <person name="Xu Y."/>
        </authorList>
    </citation>
    <scope>NUCLEOTIDE SEQUENCE [LARGE SCALE GENOMIC DNA]</scope>
    <source>
        <strain evidence="1 2">BHP</strain>
    </source>
</reference>
<dbReference type="EMBL" id="JMQC01000011">
    <property type="protein sequence ID" value="KFM95109.1"/>
    <property type="molecule type" value="Genomic_DNA"/>
</dbReference>
<accession>A0A090Y9J2</accession>
<dbReference type="AlphaFoldDB" id="A0A090Y9J2"/>
<gene>
    <name evidence="1" type="ORF">DJ93_5622</name>
</gene>
<name>A0A090Y9J2_9BACI</name>
<dbReference type="PATRIC" id="fig|1405.8.peg.5815"/>
<proteinExistence type="predicted"/>
<dbReference type="RefSeq" id="WP_259300262.1">
    <property type="nucleotide sequence ID" value="NZ_JMQC01000011.1"/>
</dbReference>
<sequence length="43" mass="4749">MQSKEEMIAFSLTAGLIIPAVALCGEDHEEEKGHVISDLPFEY</sequence>
<dbReference type="Proteomes" id="UP000029389">
    <property type="component" value="Unassembled WGS sequence"/>
</dbReference>
<evidence type="ECO:0000313" key="1">
    <source>
        <dbReference type="EMBL" id="KFM95109.1"/>
    </source>
</evidence>
<evidence type="ECO:0000313" key="2">
    <source>
        <dbReference type="Proteomes" id="UP000029389"/>
    </source>
</evidence>